<dbReference type="AlphaFoldDB" id="A0A0M9WPF6"/>
<dbReference type="EMBL" id="AZYO01000015">
    <property type="protein sequence ID" value="KOS56631.1"/>
    <property type="molecule type" value="Genomic_DNA"/>
</dbReference>
<dbReference type="GO" id="GO:0004534">
    <property type="term" value="F:5'-3' RNA exonuclease activity"/>
    <property type="evidence" value="ECO:0007669"/>
    <property type="project" value="TreeGrafter"/>
</dbReference>
<evidence type="ECO:0000313" key="3">
    <source>
        <dbReference type="Proteomes" id="UP000037712"/>
    </source>
</evidence>
<dbReference type="InterPro" id="IPR052018">
    <property type="entry name" value="PHP_domain"/>
</dbReference>
<reference evidence="3" key="2">
    <citation type="submission" date="2015-01" db="EMBL/GenBank/DDBJ databases">
        <title>Draft genome sequence of potential hydrocarbon metabolising strain of Rhodococcus rhodochrous.</title>
        <authorList>
            <person name="Aggarwal R.K."/>
            <person name="Dawar C."/>
        </authorList>
    </citation>
    <scope>NUCLEOTIDE SEQUENCE [LARGE SCALE GENOMIC DNA]</scope>
    <source>
        <strain evidence="3">KG-21</strain>
    </source>
</reference>
<dbReference type="GO" id="GO:0035312">
    <property type="term" value="F:5'-3' DNA exonuclease activity"/>
    <property type="evidence" value="ECO:0007669"/>
    <property type="project" value="TreeGrafter"/>
</dbReference>
<dbReference type="InterPro" id="IPR016195">
    <property type="entry name" value="Pol/histidinol_Pase-like"/>
</dbReference>
<gene>
    <name evidence="2" type="ORF">Z051_08465</name>
</gene>
<reference evidence="2 3" key="1">
    <citation type="journal article" date="2015" name="Genome Announc.">
        <title>Draft Genome Sequence of Rhodococcus rhodochrous Strain KG-21, a Soil Isolate from Oil Fields of Krishna-Godavari Basin, India.</title>
        <authorList>
            <person name="Dawar C."/>
            <person name="Aggarwal R.K."/>
        </authorList>
    </citation>
    <scope>NUCLEOTIDE SEQUENCE [LARGE SCALE GENOMIC DNA]</scope>
    <source>
        <strain evidence="2 3">KG-21</strain>
    </source>
</reference>
<sequence>MRIDLHAHSLASDGTDSPAGLVRAAAEAGLDAVALTDHDTTAGWDAAADALPAGLRLIRGMEMSCTGRGEDGRPVAVHLLAYLFDPRNEAFAVERERLRGERVARIRTMAERMADDGLPVDPERIVTAAGPVAGRPHLARALVEAGVVPSIEAAFADLLSSRGRYYVTKADTPLSEAVRMVADAGGVTVVAHARARSRGRLLALDHIEELAELGLGGLEADHPDHDPADAQLMRDLAAKLDLFVTGSSDYHGGNKAVPLGRYTTDPEAFEALTARATGIEVLEG</sequence>
<dbReference type="RefSeq" id="WP_003936113.1">
    <property type="nucleotide sequence ID" value="NZ_AZYO01000015.1"/>
</dbReference>
<dbReference type="CDD" id="cd07438">
    <property type="entry name" value="PHP_HisPPase_AMP"/>
    <property type="match status" value="1"/>
</dbReference>
<dbReference type="Pfam" id="PF02811">
    <property type="entry name" value="PHP"/>
    <property type="match status" value="1"/>
</dbReference>
<dbReference type="SMART" id="SM00481">
    <property type="entry name" value="POLIIIAc"/>
    <property type="match status" value="1"/>
</dbReference>
<dbReference type="InterPro" id="IPR004013">
    <property type="entry name" value="PHP_dom"/>
</dbReference>
<organism evidence="2 3">
    <name type="scientific">Rhodococcus rhodochrous KG-21</name>
    <dbReference type="NCBI Taxonomy" id="1441923"/>
    <lineage>
        <taxon>Bacteria</taxon>
        <taxon>Bacillati</taxon>
        <taxon>Actinomycetota</taxon>
        <taxon>Actinomycetes</taxon>
        <taxon>Mycobacteriales</taxon>
        <taxon>Nocardiaceae</taxon>
        <taxon>Rhodococcus</taxon>
    </lineage>
</organism>
<dbReference type="Proteomes" id="UP000037712">
    <property type="component" value="Unassembled WGS sequence"/>
</dbReference>
<accession>A0A0M9WPF6</accession>
<comment type="caution">
    <text evidence="2">The sequence shown here is derived from an EMBL/GenBank/DDBJ whole genome shotgun (WGS) entry which is preliminary data.</text>
</comment>
<protein>
    <submittedName>
        <fullName evidence="2">Metal-dependent phosphoesterase</fullName>
    </submittedName>
</protein>
<evidence type="ECO:0000313" key="2">
    <source>
        <dbReference type="EMBL" id="KOS56631.1"/>
    </source>
</evidence>
<evidence type="ECO:0000259" key="1">
    <source>
        <dbReference type="SMART" id="SM00481"/>
    </source>
</evidence>
<dbReference type="PATRIC" id="fig|1441923.3.peg.1874"/>
<proteinExistence type="predicted"/>
<feature type="domain" description="Polymerase/histidinol phosphatase N-terminal" evidence="1">
    <location>
        <begin position="3"/>
        <end position="67"/>
    </location>
</feature>
<name>A0A0M9WPF6_RHORH</name>
<dbReference type="PANTHER" id="PTHR42924:SF3">
    <property type="entry name" value="POLYMERASE_HISTIDINOL PHOSPHATASE N-TERMINAL DOMAIN-CONTAINING PROTEIN"/>
    <property type="match status" value="1"/>
</dbReference>
<dbReference type="PANTHER" id="PTHR42924">
    <property type="entry name" value="EXONUCLEASE"/>
    <property type="match status" value="1"/>
</dbReference>
<dbReference type="Gene3D" id="1.10.150.650">
    <property type="match status" value="1"/>
</dbReference>
<dbReference type="InterPro" id="IPR003141">
    <property type="entry name" value="Pol/His_phosphatase_N"/>
</dbReference>
<dbReference type="SUPFAM" id="SSF89550">
    <property type="entry name" value="PHP domain-like"/>
    <property type="match status" value="1"/>
</dbReference>
<dbReference type="Gene3D" id="3.20.20.140">
    <property type="entry name" value="Metal-dependent hydrolases"/>
    <property type="match status" value="1"/>
</dbReference>